<keyword evidence="1" id="KW-1133">Transmembrane helix</keyword>
<feature type="transmembrane region" description="Helical" evidence="1">
    <location>
        <begin position="202"/>
        <end position="233"/>
    </location>
</feature>
<dbReference type="EMBL" id="BBNU01000008">
    <property type="protein sequence ID" value="GAL79974.1"/>
    <property type="molecule type" value="Genomic_DNA"/>
</dbReference>
<keyword evidence="1" id="KW-0812">Transmembrane</keyword>
<dbReference type="RefSeq" id="WP_042498033.1">
    <property type="nucleotide sequence ID" value="NZ_BBNU01000008.1"/>
</dbReference>
<proteinExistence type="predicted"/>
<feature type="transmembrane region" description="Helical" evidence="1">
    <location>
        <begin position="140"/>
        <end position="164"/>
    </location>
</feature>
<dbReference type="STRING" id="221126.SAMN04489722_107125"/>
<accession>A0A090WX52</accession>
<dbReference type="AlphaFoldDB" id="A0A090WX52"/>
<evidence type="ECO:0000256" key="1">
    <source>
        <dbReference type="SAM" id="Phobius"/>
    </source>
</evidence>
<name>A0A090WX52_9FLAO</name>
<organism evidence="2 3">
    <name type="scientific">Algibacter lectus</name>
    <dbReference type="NCBI Taxonomy" id="221126"/>
    <lineage>
        <taxon>Bacteria</taxon>
        <taxon>Pseudomonadati</taxon>
        <taxon>Bacteroidota</taxon>
        <taxon>Flavobacteriia</taxon>
        <taxon>Flavobacteriales</taxon>
        <taxon>Flavobacteriaceae</taxon>
        <taxon>Algibacter</taxon>
    </lineage>
</organism>
<reference evidence="2 3" key="1">
    <citation type="journal article" date="2014" name="Genome Announc.">
        <title>Draft Genome Sequences of Marine Flavobacterium Algibacter lectus Strains SS8 and NR4.</title>
        <authorList>
            <person name="Takatani N."/>
            <person name="Nakanishi M."/>
            <person name="Meirelles P."/>
            <person name="Mino S."/>
            <person name="Suda W."/>
            <person name="Oshima K."/>
            <person name="Hattori M."/>
            <person name="Ohkuma M."/>
            <person name="Hosokawa M."/>
            <person name="Miyashita K."/>
            <person name="Thompson F.L."/>
            <person name="Niwa A."/>
            <person name="Sawabe T."/>
            <person name="Sawabe T."/>
        </authorList>
    </citation>
    <scope>NUCLEOTIDE SEQUENCE [LARGE SCALE GENOMIC DNA]</scope>
    <source>
        <strain evidence="3">JCM19274</strain>
    </source>
</reference>
<evidence type="ECO:0000313" key="3">
    <source>
        <dbReference type="Proteomes" id="UP000029643"/>
    </source>
</evidence>
<evidence type="ECO:0000313" key="2">
    <source>
        <dbReference type="EMBL" id="GAL79974.1"/>
    </source>
</evidence>
<feature type="transmembrane region" description="Helical" evidence="1">
    <location>
        <begin position="85"/>
        <end position="106"/>
    </location>
</feature>
<feature type="transmembrane region" description="Helical" evidence="1">
    <location>
        <begin position="38"/>
        <end position="65"/>
    </location>
</feature>
<gene>
    <name evidence="2" type="ORF">JCM19274_2646</name>
</gene>
<dbReference type="Proteomes" id="UP000029643">
    <property type="component" value="Unassembled WGS sequence"/>
</dbReference>
<comment type="caution">
    <text evidence="2">The sequence shown here is derived from an EMBL/GenBank/DDBJ whole genome shotgun (WGS) entry which is preliminary data.</text>
</comment>
<protein>
    <submittedName>
        <fullName evidence="2">Uncharacterized protein</fullName>
    </submittedName>
</protein>
<sequence length="262" mass="29308">MNTITSLLEKINNAKQLDFGSIFSEAIELYKKTWVQGFLLQIFTMVVMLPLIIVLYVPLIGLMVAQQESGYNDQEALSTFLGGMSVLYILFVVIGIFVLGTISLTLQASFFRIIKRMDYNEVVNTTDFFHFVKGKYLSKAFVLMLVSIGIVIPSALLCYLPLIYTMVPVSYFMLVFAFNPEFGTGDVVKASFKLGTKKWGGITIALFLVSYLCVFVISMITCGLGSLFLQAFLWHPAYLIYKKVVGFNETTDAIEEIGTAVE</sequence>
<keyword evidence="1" id="KW-0472">Membrane</keyword>